<comment type="pathway">
    <text evidence="2 14">Glycan biosynthesis; trehalose biosynthesis.</text>
</comment>
<dbReference type="SMART" id="SM00642">
    <property type="entry name" value="Aamy"/>
    <property type="match status" value="1"/>
</dbReference>
<evidence type="ECO:0000256" key="1">
    <source>
        <dbReference type="ARBA" id="ARBA00004496"/>
    </source>
</evidence>
<dbReference type="SUPFAM" id="SSF81296">
    <property type="entry name" value="E set domains"/>
    <property type="match status" value="1"/>
</dbReference>
<dbReference type="Pfam" id="PF00128">
    <property type="entry name" value="Alpha-amylase"/>
    <property type="match status" value="2"/>
</dbReference>
<keyword evidence="6" id="KW-0963">Cytoplasm</keyword>
<dbReference type="Gene3D" id="2.60.40.1180">
    <property type="entry name" value="Golgi alpha-mannosidase II"/>
    <property type="match status" value="1"/>
</dbReference>
<dbReference type="CDD" id="cd11325">
    <property type="entry name" value="AmyAc_GTHase"/>
    <property type="match status" value="1"/>
</dbReference>
<dbReference type="InterPro" id="IPR006047">
    <property type="entry name" value="GH13_cat_dom"/>
</dbReference>
<reference evidence="16 17" key="1">
    <citation type="submission" date="2022-06" db="EMBL/GenBank/DDBJ databases">
        <title>Mesorhizobium sp. strain RP14 Genome sequencing and assembly.</title>
        <authorList>
            <person name="Kim I."/>
        </authorList>
    </citation>
    <scope>NUCLEOTIDE SEQUENCE [LARGE SCALE GENOMIC DNA]</scope>
    <source>
        <strain evidence="17">RP14(2022)</strain>
    </source>
</reference>
<dbReference type="InterPro" id="IPR013783">
    <property type="entry name" value="Ig-like_fold"/>
</dbReference>
<feature type="domain" description="Glycosyl hydrolase family 13 catalytic" evidence="15">
    <location>
        <begin position="96"/>
        <end position="515"/>
    </location>
</feature>
<proteinExistence type="inferred from homology"/>
<dbReference type="PANTHER" id="PTHR43651">
    <property type="entry name" value="1,4-ALPHA-GLUCAN-BRANCHING ENZYME"/>
    <property type="match status" value="1"/>
</dbReference>
<dbReference type="PIRSF" id="PIRSF006337">
    <property type="entry name" value="Trehalose_TreZ"/>
    <property type="match status" value="1"/>
</dbReference>
<evidence type="ECO:0000256" key="8">
    <source>
        <dbReference type="ARBA" id="ARBA00023277"/>
    </source>
</evidence>
<evidence type="ECO:0000256" key="2">
    <source>
        <dbReference type="ARBA" id="ARBA00005199"/>
    </source>
</evidence>
<keyword evidence="17" id="KW-1185">Reference proteome</keyword>
<evidence type="ECO:0000256" key="14">
    <source>
        <dbReference type="PIRNR" id="PIRNR006337"/>
    </source>
</evidence>
<comment type="caution">
    <text evidence="16">The sequence shown here is derived from an EMBL/GenBank/DDBJ whole genome shotgun (WGS) entry which is preliminary data.</text>
</comment>
<sequence>MSSARRYEPTWGVELHDGDKARFRIWAPGTEGLSLRLGGEDRAMDRADDGWFTLDASDVSAGTAYAFVLPDGLVVPDPASRAQEGDVHGPSVVCDPDSYQWQNAEWKGRPWEETVISEIHIGTFSPAGTFRSAIEKLPELVEAGITAVEVMPIAQFGGERGWGYDGVLLYAPHRAYGTPDDFKAFVDAAHGHGLMVFLDVIYNHFGPDGNYLPRLAPDFFHPERHTPWGAAIAYEKTPVRRFFIENVLYWLDEFRLDGLRFDAVDHIRDVESKPDILTEMALRVREVFPDRPIHLATEDNRNITSLHERGEDGSVPLHTAEWNDDFHNAAHVVASGETDGYYEDFADDPIGHVRRILAEGFAYQGEPSRHADGETRGVPSAHQPPQAFVDFLQNHDQIGNRAMGDRLITLSPEPRLRVLSAILLLSPHIPLLFMGEEWGETNPFFFFTDFHGQLADAVREGRRNEFSKFSSYAKETIPDPNDRDTFERSKIDWLHAESARGQEWRTWTKTLLALRQKHVVPALKQAGGHAGRMLDSGAEAIAVDWTLGKTVLRLRARFAKDAALPEADGKTVFEYGSGDDAYVRVSVSEGAA</sequence>
<keyword evidence="9 14" id="KW-0326">Glycosidase</keyword>
<evidence type="ECO:0000313" key="16">
    <source>
        <dbReference type="EMBL" id="MCO6050969.1"/>
    </source>
</evidence>
<accession>A0ABT1C823</accession>
<dbReference type="RefSeq" id="WP_252820097.1">
    <property type="nucleotide sequence ID" value="NZ_JAMXQS010000007.1"/>
</dbReference>
<evidence type="ECO:0000256" key="13">
    <source>
        <dbReference type="NCBIfam" id="TIGR02402"/>
    </source>
</evidence>
<dbReference type="PANTHER" id="PTHR43651:SF11">
    <property type="entry name" value="MALTO-OLIGOSYLTREHALOSE TREHALOHYDROLASE"/>
    <property type="match status" value="1"/>
</dbReference>
<dbReference type="EC" id="3.2.1.141" evidence="4 13"/>
<dbReference type="InterPro" id="IPR013780">
    <property type="entry name" value="Glyco_hydro_b"/>
</dbReference>
<dbReference type="InterPro" id="IPR017853">
    <property type="entry name" value="GH"/>
</dbReference>
<dbReference type="EMBL" id="JAMXQS010000007">
    <property type="protein sequence ID" value="MCO6050969.1"/>
    <property type="molecule type" value="Genomic_DNA"/>
</dbReference>
<name>A0ABT1C823_9HYPH</name>
<evidence type="ECO:0000256" key="12">
    <source>
        <dbReference type="ARBA" id="ARBA00034013"/>
    </source>
</evidence>
<dbReference type="Gene3D" id="2.60.40.10">
    <property type="entry name" value="Immunoglobulins"/>
    <property type="match status" value="1"/>
</dbReference>
<evidence type="ECO:0000313" key="17">
    <source>
        <dbReference type="Proteomes" id="UP001205906"/>
    </source>
</evidence>
<evidence type="ECO:0000256" key="4">
    <source>
        <dbReference type="ARBA" id="ARBA00012268"/>
    </source>
</evidence>
<evidence type="ECO:0000259" key="15">
    <source>
        <dbReference type="SMART" id="SM00642"/>
    </source>
</evidence>
<dbReference type="InterPro" id="IPR012768">
    <property type="entry name" value="Trehalose_TreZ"/>
</dbReference>
<evidence type="ECO:0000256" key="10">
    <source>
        <dbReference type="ARBA" id="ARBA00032057"/>
    </source>
</evidence>
<comment type="similarity">
    <text evidence="3 14">Belongs to the glycosyl hydrolase 13 family.</text>
</comment>
<evidence type="ECO:0000256" key="11">
    <source>
        <dbReference type="ARBA" id="ARBA00033284"/>
    </source>
</evidence>
<dbReference type="Proteomes" id="UP001205906">
    <property type="component" value="Unassembled WGS sequence"/>
</dbReference>
<dbReference type="InterPro" id="IPR014756">
    <property type="entry name" value="Ig_E-set"/>
</dbReference>
<dbReference type="SUPFAM" id="SSF51445">
    <property type="entry name" value="(Trans)glycosidases"/>
    <property type="match status" value="1"/>
</dbReference>
<keyword evidence="7 14" id="KW-0378">Hydrolase</keyword>
<comment type="subcellular location">
    <subcellularLocation>
        <location evidence="1">Cytoplasm</location>
    </subcellularLocation>
</comment>
<protein>
    <recommendedName>
        <fullName evidence="5 13">Malto-oligosyltrehalose trehalohydrolase</fullName>
        <shortName evidence="14">MTHase</shortName>
        <ecNumber evidence="4 13">3.2.1.141</ecNumber>
    </recommendedName>
    <alternativeName>
        <fullName evidence="11 14">4-alpha-D-((1-&gt;4)-alpha-D-glucano)trehalose trehalohydrolase</fullName>
    </alternativeName>
    <alternativeName>
        <fullName evidence="10 14">Maltooligosyl trehalose trehalohydrolase</fullName>
    </alternativeName>
</protein>
<evidence type="ECO:0000256" key="6">
    <source>
        <dbReference type="ARBA" id="ARBA00022490"/>
    </source>
</evidence>
<dbReference type="Gene3D" id="3.20.20.80">
    <property type="entry name" value="Glycosidases"/>
    <property type="match status" value="1"/>
</dbReference>
<dbReference type="InterPro" id="IPR044901">
    <property type="entry name" value="Trehalose_TreZ_E-set_sf"/>
</dbReference>
<dbReference type="NCBIfam" id="TIGR02402">
    <property type="entry name" value="trehalose_TreZ"/>
    <property type="match status" value="1"/>
</dbReference>
<organism evidence="16 17">
    <name type="scientific">Mesorhizobium liriopis</name>
    <dbReference type="NCBI Taxonomy" id="2953882"/>
    <lineage>
        <taxon>Bacteria</taxon>
        <taxon>Pseudomonadati</taxon>
        <taxon>Pseudomonadota</taxon>
        <taxon>Alphaproteobacteria</taxon>
        <taxon>Hyphomicrobiales</taxon>
        <taxon>Phyllobacteriaceae</taxon>
        <taxon>Mesorhizobium</taxon>
    </lineage>
</organism>
<evidence type="ECO:0000256" key="3">
    <source>
        <dbReference type="ARBA" id="ARBA00008061"/>
    </source>
</evidence>
<evidence type="ECO:0000256" key="9">
    <source>
        <dbReference type="ARBA" id="ARBA00023295"/>
    </source>
</evidence>
<evidence type="ECO:0000256" key="7">
    <source>
        <dbReference type="ARBA" id="ARBA00022801"/>
    </source>
</evidence>
<evidence type="ECO:0000256" key="5">
    <source>
        <dbReference type="ARBA" id="ARBA00015938"/>
    </source>
</evidence>
<keyword evidence="8" id="KW-0119">Carbohydrate metabolism</keyword>
<dbReference type="Gene3D" id="1.10.10.760">
    <property type="entry name" value="E-set domains of sugar-utilizing enzymes"/>
    <property type="match status" value="1"/>
</dbReference>
<dbReference type="CDD" id="cd02853">
    <property type="entry name" value="E_set_MTHase_like_N"/>
    <property type="match status" value="1"/>
</dbReference>
<gene>
    <name evidence="16" type="primary">treZ</name>
    <name evidence="16" type="ORF">NGM99_14390</name>
</gene>
<comment type="catalytic activity">
    <reaction evidence="12 14">
        <text>hydrolysis of (1-&gt;4)-alpha-D-glucosidic linkage in 4-alpha-D-[(1-&gt;4)-alpha-D-glucanosyl]n trehalose to yield trehalose and (1-&gt;4)-alpha-D-glucan.</text>
        <dbReference type="EC" id="3.2.1.141"/>
    </reaction>
</comment>